<evidence type="ECO:0000313" key="4">
    <source>
        <dbReference type="Proteomes" id="UP000183371"/>
    </source>
</evidence>
<dbReference type="RefSeq" id="WP_083416469.1">
    <property type="nucleotide sequence ID" value="NZ_FPBD01000001.1"/>
</dbReference>
<proteinExistence type="predicted"/>
<accession>A0A1I6XU64</accession>
<sequence length="290" mass="31312">MPNKIKKIMQTALLMALAINPATARADENGVSTPNRVVSMNLCTDQFSMLLAGEGQLVSVSRLASDPTLSVMSEEAKAYPINFGGAEEIYLMNPDLVIAGTYTNQTTVQMLRGLGITVVQVPPVRTIPDIARELRRLGKVLGQEQKTEALASRFETTVQRFVEAQPDEKARAGVYYANGYTAGDGSLVNELITTAGLQNIANNLGLKGTSKLPLELLILEDPQLLVEGTQFSDKPALAFELLAHPALKRTLGNSGRVLVEDKYTICGLPFVAEAIEKLANQSKRLGARAE</sequence>
<feature type="domain" description="Fe/B12 periplasmic-binding" evidence="2">
    <location>
        <begin position="36"/>
        <end position="289"/>
    </location>
</feature>
<dbReference type="Gene3D" id="3.40.50.1980">
    <property type="entry name" value="Nitrogenase molybdenum iron protein domain"/>
    <property type="match status" value="2"/>
</dbReference>
<gene>
    <name evidence="3" type="ORF">SAMN05444141_101446</name>
</gene>
<keyword evidence="4" id="KW-1185">Reference proteome</keyword>
<dbReference type="Proteomes" id="UP000183371">
    <property type="component" value="Unassembled WGS sequence"/>
</dbReference>
<dbReference type="InterPro" id="IPR050902">
    <property type="entry name" value="ABC_Transporter_SBP"/>
</dbReference>
<evidence type="ECO:0000259" key="2">
    <source>
        <dbReference type="PROSITE" id="PS50983"/>
    </source>
</evidence>
<dbReference type="PROSITE" id="PS50983">
    <property type="entry name" value="FE_B12_PBP"/>
    <property type="match status" value="1"/>
</dbReference>
<name>A0A1I6XU64_9HYPH</name>
<dbReference type="GO" id="GO:0071281">
    <property type="term" value="P:cellular response to iron ion"/>
    <property type="evidence" value="ECO:0007669"/>
    <property type="project" value="TreeGrafter"/>
</dbReference>
<reference evidence="4" key="1">
    <citation type="submission" date="2016-10" db="EMBL/GenBank/DDBJ databases">
        <authorList>
            <person name="Varghese N."/>
            <person name="Submissions S."/>
        </authorList>
    </citation>
    <scope>NUCLEOTIDE SEQUENCE [LARGE SCALE GENOMIC DNA]</scope>
    <source>
        <strain evidence="4">DSM 17465</strain>
    </source>
</reference>
<dbReference type="PANTHER" id="PTHR30535:SF34">
    <property type="entry name" value="MOLYBDATE-BINDING PROTEIN MOLA"/>
    <property type="match status" value="1"/>
</dbReference>
<protein>
    <submittedName>
        <fullName evidence="3">Iron complex transport system substrate-binding protein</fullName>
    </submittedName>
</protein>
<dbReference type="AlphaFoldDB" id="A0A1I6XU64"/>
<keyword evidence="1" id="KW-0732">Signal</keyword>
<organism evidence="3 4">
    <name type="scientific">Pseudovibrio denitrificans</name>
    <dbReference type="NCBI Taxonomy" id="258256"/>
    <lineage>
        <taxon>Bacteria</taxon>
        <taxon>Pseudomonadati</taxon>
        <taxon>Pseudomonadota</taxon>
        <taxon>Alphaproteobacteria</taxon>
        <taxon>Hyphomicrobiales</taxon>
        <taxon>Stappiaceae</taxon>
        <taxon>Pseudovibrio</taxon>
    </lineage>
</organism>
<dbReference type="SUPFAM" id="SSF53807">
    <property type="entry name" value="Helical backbone' metal receptor"/>
    <property type="match status" value="1"/>
</dbReference>
<evidence type="ECO:0000256" key="1">
    <source>
        <dbReference type="SAM" id="SignalP"/>
    </source>
</evidence>
<dbReference type="InterPro" id="IPR002491">
    <property type="entry name" value="ABC_transptr_periplasmic_BD"/>
</dbReference>
<feature type="signal peptide" evidence="1">
    <location>
        <begin position="1"/>
        <end position="26"/>
    </location>
</feature>
<dbReference type="EMBL" id="FPBD01000001">
    <property type="protein sequence ID" value="SFT42009.1"/>
    <property type="molecule type" value="Genomic_DNA"/>
</dbReference>
<feature type="chain" id="PRO_5010297025" evidence="1">
    <location>
        <begin position="27"/>
        <end position="290"/>
    </location>
</feature>
<dbReference type="Pfam" id="PF01497">
    <property type="entry name" value="Peripla_BP_2"/>
    <property type="match status" value="1"/>
</dbReference>
<dbReference type="PANTHER" id="PTHR30535">
    <property type="entry name" value="VITAMIN B12-BINDING PROTEIN"/>
    <property type="match status" value="1"/>
</dbReference>
<evidence type="ECO:0000313" key="3">
    <source>
        <dbReference type="EMBL" id="SFT42009.1"/>
    </source>
</evidence>